<evidence type="ECO:0000259" key="2">
    <source>
        <dbReference type="SMART" id="SM00014"/>
    </source>
</evidence>
<keyword evidence="1" id="KW-1133">Transmembrane helix</keyword>
<feature type="transmembrane region" description="Helical" evidence="1">
    <location>
        <begin position="162"/>
        <end position="183"/>
    </location>
</feature>
<comment type="caution">
    <text evidence="3">The sequence shown here is derived from an EMBL/GenBank/DDBJ whole genome shotgun (WGS) entry which is preliminary data.</text>
</comment>
<dbReference type="InterPro" id="IPR000326">
    <property type="entry name" value="PAP2/HPO"/>
</dbReference>
<name>A0ABP7BMN8_9MICO</name>
<feature type="transmembrane region" description="Helical" evidence="1">
    <location>
        <begin position="189"/>
        <end position="205"/>
    </location>
</feature>
<keyword evidence="4" id="KW-1185">Reference proteome</keyword>
<feature type="domain" description="Phosphatidic acid phosphatase type 2/haloperoxidase" evidence="2">
    <location>
        <begin position="94"/>
        <end position="204"/>
    </location>
</feature>
<dbReference type="RefSeq" id="WP_221860042.1">
    <property type="nucleotide sequence ID" value="NZ_BAAAYV010000017.1"/>
</dbReference>
<sequence length="283" mass="28011">MTTTGDPAGSAGAAVGGRLARAAMFAAALLAVHVCFASTRAGREIDDASIDAFSWARDQGALPLFQLREAVPLALLLAVVAAAVVALTRRRVRQVLAAAALLGGVYVLSAVLKRMLVLAGAGIGGEGIGGEPAGSFPSGHTALALAAVVALTWLLPRRALRLVTLGGAALSVFTAIASVAAFAHRGSDVVGGALLVGAVAALLCSHEPAATAGHRDLGPGVLALVSAGMSAAMLLVAMSRAGSDIAGPLVLGLTLATTGAVGAVLWEAVPRQNPSSTRRITVG</sequence>
<dbReference type="CDD" id="cd01610">
    <property type="entry name" value="PAP2_like"/>
    <property type="match status" value="1"/>
</dbReference>
<organism evidence="3 4">
    <name type="scientific">Microbacterium marinilacus</name>
    <dbReference type="NCBI Taxonomy" id="415209"/>
    <lineage>
        <taxon>Bacteria</taxon>
        <taxon>Bacillati</taxon>
        <taxon>Actinomycetota</taxon>
        <taxon>Actinomycetes</taxon>
        <taxon>Micrococcales</taxon>
        <taxon>Microbacteriaceae</taxon>
        <taxon>Microbacterium</taxon>
    </lineage>
</organism>
<accession>A0ABP7BMN8</accession>
<feature type="transmembrane region" description="Helical" evidence="1">
    <location>
        <begin position="95"/>
        <end position="116"/>
    </location>
</feature>
<proteinExistence type="predicted"/>
<reference evidence="4" key="1">
    <citation type="journal article" date="2019" name="Int. J. Syst. Evol. Microbiol.">
        <title>The Global Catalogue of Microorganisms (GCM) 10K type strain sequencing project: providing services to taxonomists for standard genome sequencing and annotation.</title>
        <authorList>
            <consortium name="The Broad Institute Genomics Platform"/>
            <consortium name="The Broad Institute Genome Sequencing Center for Infectious Disease"/>
            <person name="Wu L."/>
            <person name="Ma J."/>
        </authorList>
    </citation>
    <scope>NUCLEOTIDE SEQUENCE [LARGE SCALE GENOMIC DNA]</scope>
    <source>
        <strain evidence="4">JCM 16546</strain>
    </source>
</reference>
<feature type="transmembrane region" description="Helical" evidence="1">
    <location>
        <begin position="136"/>
        <end position="155"/>
    </location>
</feature>
<dbReference type="Proteomes" id="UP001410795">
    <property type="component" value="Unassembled WGS sequence"/>
</dbReference>
<evidence type="ECO:0000313" key="4">
    <source>
        <dbReference type="Proteomes" id="UP001410795"/>
    </source>
</evidence>
<keyword evidence="1" id="KW-0812">Transmembrane</keyword>
<dbReference type="SUPFAM" id="SSF48317">
    <property type="entry name" value="Acid phosphatase/Vanadium-dependent haloperoxidase"/>
    <property type="match status" value="1"/>
</dbReference>
<dbReference type="SMART" id="SM00014">
    <property type="entry name" value="acidPPc"/>
    <property type="match status" value="1"/>
</dbReference>
<evidence type="ECO:0000256" key="1">
    <source>
        <dbReference type="SAM" id="Phobius"/>
    </source>
</evidence>
<keyword evidence="1" id="KW-0472">Membrane</keyword>
<dbReference type="Gene3D" id="1.20.144.10">
    <property type="entry name" value="Phosphatidic acid phosphatase type 2/haloperoxidase"/>
    <property type="match status" value="1"/>
</dbReference>
<evidence type="ECO:0000313" key="3">
    <source>
        <dbReference type="EMBL" id="GAA3664861.1"/>
    </source>
</evidence>
<gene>
    <name evidence="3" type="ORF">GCM10022202_28690</name>
</gene>
<protein>
    <recommendedName>
        <fullName evidence="2">Phosphatidic acid phosphatase type 2/haloperoxidase domain-containing protein</fullName>
    </recommendedName>
</protein>
<feature type="transmembrane region" description="Helical" evidence="1">
    <location>
        <begin position="70"/>
        <end position="88"/>
    </location>
</feature>
<dbReference type="Pfam" id="PF01569">
    <property type="entry name" value="PAP2"/>
    <property type="match status" value="1"/>
</dbReference>
<feature type="transmembrane region" description="Helical" evidence="1">
    <location>
        <begin position="217"/>
        <end position="239"/>
    </location>
</feature>
<dbReference type="InterPro" id="IPR036938">
    <property type="entry name" value="PAP2/HPO_sf"/>
</dbReference>
<feature type="transmembrane region" description="Helical" evidence="1">
    <location>
        <begin position="245"/>
        <end position="269"/>
    </location>
</feature>
<dbReference type="EMBL" id="BAAAYV010000017">
    <property type="protein sequence ID" value="GAA3664861.1"/>
    <property type="molecule type" value="Genomic_DNA"/>
</dbReference>